<proteinExistence type="predicted"/>
<accession>A0AAN7VBW7</accession>
<evidence type="ECO:0008006" key="4">
    <source>
        <dbReference type="Google" id="ProtNLM"/>
    </source>
</evidence>
<evidence type="ECO:0000313" key="3">
    <source>
        <dbReference type="Proteomes" id="UP001329430"/>
    </source>
</evidence>
<keyword evidence="1" id="KW-0812">Transmembrane</keyword>
<keyword evidence="1" id="KW-1133">Transmembrane helix</keyword>
<protein>
    <recommendedName>
        <fullName evidence="4">O-acyltransferase WSD1 C-terminal domain-containing protein</fullName>
    </recommendedName>
</protein>
<organism evidence="2 3">
    <name type="scientific">Pyrocoelia pectoralis</name>
    <dbReference type="NCBI Taxonomy" id="417401"/>
    <lineage>
        <taxon>Eukaryota</taxon>
        <taxon>Metazoa</taxon>
        <taxon>Ecdysozoa</taxon>
        <taxon>Arthropoda</taxon>
        <taxon>Hexapoda</taxon>
        <taxon>Insecta</taxon>
        <taxon>Pterygota</taxon>
        <taxon>Neoptera</taxon>
        <taxon>Endopterygota</taxon>
        <taxon>Coleoptera</taxon>
        <taxon>Polyphaga</taxon>
        <taxon>Elateriformia</taxon>
        <taxon>Elateroidea</taxon>
        <taxon>Lampyridae</taxon>
        <taxon>Lampyrinae</taxon>
        <taxon>Pyrocoelia</taxon>
    </lineage>
</organism>
<feature type="transmembrane region" description="Helical" evidence="1">
    <location>
        <begin position="38"/>
        <end position="63"/>
    </location>
</feature>
<name>A0AAN7VBW7_9COLE</name>
<feature type="transmembrane region" description="Helical" evidence="1">
    <location>
        <begin position="264"/>
        <end position="291"/>
    </location>
</feature>
<keyword evidence="3" id="KW-1185">Reference proteome</keyword>
<keyword evidence="1" id="KW-0472">Membrane</keyword>
<dbReference type="Proteomes" id="UP001329430">
    <property type="component" value="Chromosome 6"/>
</dbReference>
<evidence type="ECO:0000313" key="2">
    <source>
        <dbReference type="EMBL" id="KAK5642686.1"/>
    </source>
</evidence>
<reference evidence="2 3" key="1">
    <citation type="journal article" date="2024" name="Insects">
        <title>An Improved Chromosome-Level Genome Assembly of the Firefly Pyrocoelia pectoralis.</title>
        <authorList>
            <person name="Fu X."/>
            <person name="Meyer-Rochow V.B."/>
            <person name="Ballantyne L."/>
            <person name="Zhu X."/>
        </authorList>
    </citation>
    <scope>NUCLEOTIDE SEQUENCE [LARGE SCALE GENOMIC DNA]</scope>
    <source>
        <strain evidence="2">XCY_ONT2</strain>
    </source>
</reference>
<dbReference type="EMBL" id="JAVRBK010000006">
    <property type="protein sequence ID" value="KAK5642686.1"/>
    <property type="molecule type" value="Genomic_DNA"/>
</dbReference>
<feature type="transmembrane region" description="Helical" evidence="1">
    <location>
        <begin position="6"/>
        <end position="26"/>
    </location>
</feature>
<evidence type="ECO:0000256" key="1">
    <source>
        <dbReference type="SAM" id="Phobius"/>
    </source>
</evidence>
<dbReference type="AlphaFoldDB" id="A0AAN7VBW7"/>
<comment type="caution">
    <text evidence="2">The sequence shown here is derived from an EMBL/GenBank/DDBJ whole genome shotgun (WGS) entry which is preliminary data.</text>
</comment>
<sequence>MDAMIVITALMLIVLLIVFGINYYYIKEIAKMKKVPINVIPSLIVGVLVVPLLGIALPLFWLIRNIVGLLLRIQCGRNFMGFFDGLDALHGRLVTATINILLVMELDSHHSKQNLLKMITDLVDKTIISKRREMPKFCSTLRSYLGYKYMLYQPNLDVHRCVKVLNIIQGERKSKLSKDELMMLINHHSSDQFPYENKLMWDVYIGTQPINWRDNLEKTYYPVLFRFNHGVADAVNLFKFITGVCANVDDIIQHRGVCINSKRAFTFVATAMNTLITVLFSPAVFCAMFVIKKDKTHSYQKMERNGLTNLHAEISSEYLCKIKKIISKYKRASFTGVLMTAISAFFEDYYTKNNQACPEYLTAVLPIHPHAMELITLKPGSLIHNDVRIRNEHHALHLILPISPKKDFRLKDRSLTDRLNVIMDHIYFEKRNIVRKVVVDLLALLSAYMPSPILTLFPPLPNTICVSNVPGSSTISLGEDNLKVCDYTFLVPDMQTVCYFLAITSYEQRLQISLSIRSWLWCKDNFQVIIDNIYKYIDLLEKEIENSEEK</sequence>
<gene>
    <name evidence="2" type="ORF">RI129_008853</name>
</gene>